<comment type="subcellular location">
    <subcellularLocation>
        <location evidence="1">Mitochondrion membrane</location>
        <topology evidence="1">Multi-pass membrane protein</topology>
    </subcellularLocation>
</comment>
<gene>
    <name evidence="7" type="ORF">ACHAXA_009048</name>
</gene>
<feature type="compositionally biased region" description="Acidic residues" evidence="6">
    <location>
        <begin position="322"/>
        <end position="335"/>
    </location>
</feature>
<feature type="compositionally biased region" description="Low complexity" evidence="6">
    <location>
        <begin position="25"/>
        <end position="40"/>
    </location>
</feature>
<proteinExistence type="predicted"/>
<dbReference type="Proteomes" id="UP001530377">
    <property type="component" value="Unassembled WGS sequence"/>
</dbReference>
<keyword evidence="8" id="KW-1185">Reference proteome</keyword>
<sequence length="910" mass="100495">MVVGAGRSIEPDDDGGGGSRDGDAPDSPDVVAPAAAPDGGNSAWRFAGYLFSGKDDGGVDSPSSSPSFSLWMRRPSSSWTSNVGLVGNDDGYGDDYSRSGGGSWMTTTMMIPSISSVLSSMSSMIPSANVKDESDERALASSSTSPSLTFLPRFASRFRWATKSTSTTRQHAVVDVGRWDRIANFYYPCLSGADPLFGMGVFWPQRHPNDGIVSSGNGLEVGPCRKDSCGTRNSFSAAPSVDIDPKDKHGRRRMGWCWWCWRGTRPSETSVDAAWSTVFAVQRQLMLASAMEVENQDEHDDDESGEGIDNNEGGDKGANNGEPDDDNNNDGEIPSDDDRLYLQSSRSFGSDTSYDVAVHVHRSSSAQRSLTSAEIDDGVVPGDPPRVDMISRGAIAARLAEGALRAYRDLTLDEATELHSALHHWTFRWMHPLLAWLEAGPYTWFLSPPDGGGNYLPPHIDARKKVGQIQAVLARRCAVIGELQQHLWRASWAKGVAEWGVLGGGVGGEWTSVVGEFSRIDVADTNVRTPRSSPSTSTGNQKQRIEIFSHSNLIGTNVSNSPGGSIVMDQNALVTWSVDAMRVVRDQLYRARRDSGELPFVDHWPRERIHFRGDEGKDNGGVATSTNDLPLWASSCNDDNRISEVLNAEAKEVSEATSIFNNDHSSVVVSDLGKLTDEVSALLQSIDLHLKQQKDRRLDRLRPPSRLRRNWYLVAIGVPVGAFAMYKLTREHGGFFLLNTLITKLADIYRDHVSEPLESIYQELFTKSGRMNVTDRKARVDAISSLKRMIRSWLEESFPKMPLEEMQKRVETMDISLLEARKEASIKNIYELNSVVWMSLIEMQFIKKELLNALVAMDELMGSNEINMRIAAMTPAFILLYSIRRGFQLLLYGFFRVSLFTSILACRSSE</sequence>
<evidence type="ECO:0000313" key="7">
    <source>
        <dbReference type="EMBL" id="KAL3807819.1"/>
    </source>
</evidence>
<dbReference type="GO" id="GO:0031966">
    <property type="term" value="C:mitochondrial membrane"/>
    <property type="evidence" value="ECO:0007669"/>
    <property type="project" value="UniProtKB-SubCell"/>
</dbReference>
<evidence type="ECO:0000313" key="8">
    <source>
        <dbReference type="Proteomes" id="UP001530377"/>
    </source>
</evidence>
<reference evidence="7 8" key="1">
    <citation type="submission" date="2024-10" db="EMBL/GenBank/DDBJ databases">
        <title>Updated reference genomes for cyclostephanoid diatoms.</title>
        <authorList>
            <person name="Roberts W.R."/>
            <person name="Alverson A.J."/>
        </authorList>
    </citation>
    <scope>NUCLEOTIDE SEQUENCE [LARGE SCALE GENOMIC DNA]</scope>
    <source>
        <strain evidence="7 8">AJA228-03</strain>
    </source>
</reference>
<evidence type="ECO:0000256" key="4">
    <source>
        <dbReference type="ARBA" id="ARBA00023128"/>
    </source>
</evidence>
<feature type="compositionally biased region" description="Acidic residues" evidence="6">
    <location>
        <begin position="294"/>
        <end position="306"/>
    </location>
</feature>
<dbReference type="PANTHER" id="PTHR28234:SF1">
    <property type="entry name" value="NUCLEAR CONTROL OF ATPASE PROTEIN 2"/>
    <property type="match status" value="1"/>
</dbReference>
<evidence type="ECO:0000256" key="1">
    <source>
        <dbReference type="ARBA" id="ARBA00004225"/>
    </source>
</evidence>
<evidence type="ECO:0000256" key="5">
    <source>
        <dbReference type="ARBA" id="ARBA00023136"/>
    </source>
</evidence>
<evidence type="ECO:0000256" key="3">
    <source>
        <dbReference type="ARBA" id="ARBA00022989"/>
    </source>
</evidence>
<evidence type="ECO:0000256" key="2">
    <source>
        <dbReference type="ARBA" id="ARBA00022692"/>
    </source>
</evidence>
<keyword evidence="2" id="KW-0812">Transmembrane</keyword>
<protein>
    <submittedName>
        <fullName evidence="7">Uncharacterized protein</fullName>
    </submittedName>
</protein>
<dbReference type="PANTHER" id="PTHR28234">
    <property type="entry name" value="NUCLEAR CONTROL OF ATPASE PROTEIN 2"/>
    <property type="match status" value="1"/>
</dbReference>
<dbReference type="InterPro" id="IPR013946">
    <property type="entry name" value="NCA2-like"/>
</dbReference>
<organism evidence="7 8">
    <name type="scientific">Cyclostephanos tholiformis</name>
    <dbReference type="NCBI Taxonomy" id="382380"/>
    <lineage>
        <taxon>Eukaryota</taxon>
        <taxon>Sar</taxon>
        <taxon>Stramenopiles</taxon>
        <taxon>Ochrophyta</taxon>
        <taxon>Bacillariophyta</taxon>
        <taxon>Coscinodiscophyceae</taxon>
        <taxon>Thalassiosirophycidae</taxon>
        <taxon>Stephanodiscales</taxon>
        <taxon>Stephanodiscaceae</taxon>
        <taxon>Cyclostephanos</taxon>
    </lineage>
</organism>
<feature type="region of interest" description="Disordered" evidence="6">
    <location>
        <begin position="365"/>
        <end position="384"/>
    </location>
</feature>
<dbReference type="Pfam" id="PF08637">
    <property type="entry name" value="NCA2"/>
    <property type="match status" value="1"/>
</dbReference>
<dbReference type="AlphaFoldDB" id="A0ABD3R4A6"/>
<dbReference type="EMBL" id="JALLPB020000581">
    <property type="protein sequence ID" value="KAL3807819.1"/>
    <property type="molecule type" value="Genomic_DNA"/>
</dbReference>
<keyword evidence="4" id="KW-0496">Mitochondrion</keyword>
<accession>A0ABD3R4A6</accession>
<comment type="caution">
    <text evidence="7">The sequence shown here is derived from an EMBL/GenBank/DDBJ whole genome shotgun (WGS) entry which is preliminary data.</text>
</comment>
<feature type="region of interest" description="Disordered" evidence="6">
    <location>
        <begin position="1"/>
        <end position="41"/>
    </location>
</feature>
<keyword evidence="5" id="KW-0472">Membrane</keyword>
<keyword evidence="3" id="KW-1133">Transmembrane helix</keyword>
<name>A0ABD3R4A6_9STRA</name>
<feature type="region of interest" description="Disordered" evidence="6">
    <location>
        <begin position="292"/>
        <end position="338"/>
    </location>
</feature>
<evidence type="ECO:0000256" key="6">
    <source>
        <dbReference type="SAM" id="MobiDB-lite"/>
    </source>
</evidence>